<dbReference type="AlphaFoldDB" id="A0A820A4M6"/>
<evidence type="ECO:0000259" key="9">
    <source>
        <dbReference type="Pfam" id="PF09334"/>
    </source>
</evidence>
<evidence type="ECO:0000256" key="1">
    <source>
        <dbReference type="ARBA" id="ARBA00005594"/>
    </source>
</evidence>
<dbReference type="GO" id="GO:0006429">
    <property type="term" value="P:leucyl-tRNA aminoacylation"/>
    <property type="evidence" value="ECO:0007669"/>
    <property type="project" value="InterPro"/>
</dbReference>
<organism evidence="10 11">
    <name type="scientific">Rotaria sordida</name>
    <dbReference type="NCBI Taxonomy" id="392033"/>
    <lineage>
        <taxon>Eukaryota</taxon>
        <taxon>Metazoa</taxon>
        <taxon>Spiralia</taxon>
        <taxon>Gnathifera</taxon>
        <taxon>Rotifera</taxon>
        <taxon>Eurotatoria</taxon>
        <taxon>Bdelloidea</taxon>
        <taxon>Philodinida</taxon>
        <taxon>Philodinidae</taxon>
        <taxon>Rotaria</taxon>
    </lineage>
</organism>
<keyword evidence="2 7" id="KW-0436">Ligase</keyword>
<dbReference type="Pfam" id="PF09334">
    <property type="entry name" value="tRNA-synt_1g"/>
    <property type="match status" value="1"/>
</dbReference>
<keyword evidence="3 7" id="KW-0547">Nucleotide-binding</keyword>
<feature type="non-terminal residue" evidence="10">
    <location>
        <position position="1"/>
    </location>
</feature>
<dbReference type="SUPFAM" id="SSF52374">
    <property type="entry name" value="Nucleotidylyl transferase"/>
    <property type="match status" value="1"/>
</dbReference>
<feature type="domain" description="Methionyl/Leucyl tRNA synthetase" evidence="9">
    <location>
        <begin position="30"/>
        <end position="118"/>
    </location>
</feature>
<evidence type="ECO:0000313" key="11">
    <source>
        <dbReference type="Proteomes" id="UP000663823"/>
    </source>
</evidence>
<dbReference type="PANTHER" id="PTHR45794">
    <property type="entry name" value="LEUCYL-TRNA SYNTHETASE"/>
    <property type="match status" value="1"/>
</dbReference>
<protein>
    <submittedName>
        <fullName evidence="10">Uncharacterized protein</fullName>
    </submittedName>
</protein>
<name>A0A820A4M6_9BILA</name>
<gene>
    <name evidence="10" type="ORF">OTI717_LOCUS37276</name>
</gene>
<accession>A0A820A4M6</accession>
<dbReference type="InterPro" id="IPR004493">
    <property type="entry name" value="Leu-tRNA-synth_Ia_arc/euk"/>
</dbReference>
<dbReference type="GO" id="GO:0005524">
    <property type="term" value="F:ATP binding"/>
    <property type="evidence" value="ECO:0007669"/>
    <property type="project" value="UniProtKB-KW"/>
</dbReference>
<comment type="caution">
    <text evidence="10">The sequence shown here is derived from an EMBL/GenBank/DDBJ whole genome shotgun (WGS) entry which is preliminary data.</text>
</comment>
<comment type="similarity">
    <text evidence="1 7">Belongs to the class-I aminoacyl-tRNA synthetase family.</text>
</comment>
<dbReference type="InterPro" id="IPR014729">
    <property type="entry name" value="Rossmann-like_a/b/a_fold"/>
</dbReference>
<evidence type="ECO:0000256" key="6">
    <source>
        <dbReference type="ARBA" id="ARBA00023146"/>
    </source>
</evidence>
<dbReference type="Gene3D" id="3.40.50.620">
    <property type="entry name" value="HUPs"/>
    <property type="match status" value="1"/>
</dbReference>
<evidence type="ECO:0000256" key="3">
    <source>
        <dbReference type="ARBA" id="ARBA00022741"/>
    </source>
</evidence>
<keyword evidence="6 7" id="KW-0030">Aminoacyl-tRNA synthetase</keyword>
<evidence type="ECO:0000256" key="4">
    <source>
        <dbReference type="ARBA" id="ARBA00022840"/>
    </source>
</evidence>
<dbReference type="InterPro" id="IPR009080">
    <property type="entry name" value="tRNAsynth_Ia_anticodon-bd"/>
</dbReference>
<proteinExistence type="inferred from homology"/>
<dbReference type="InterPro" id="IPR013155">
    <property type="entry name" value="M/V/L/I-tRNA-synth_anticd-bd"/>
</dbReference>
<evidence type="ECO:0000256" key="5">
    <source>
        <dbReference type="ARBA" id="ARBA00022917"/>
    </source>
</evidence>
<evidence type="ECO:0000256" key="2">
    <source>
        <dbReference type="ARBA" id="ARBA00022598"/>
    </source>
</evidence>
<dbReference type="Proteomes" id="UP000663823">
    <property type="component" value="Unassembled WGS sequence"/>
</dbReference>
<dbReference type="GO" id="GO:0004823">
    <property type="term" value="F:leucine-tRNA ligase activity"/>
    <property type="evidence" value="ECO:0007669"/>
    <property type="project" value="InterPro"/>
</dbReference>
<keyword evidence="5 7" id="KW-0648">Protein biosynthesis</keyword>
<evidence type="ECO:0000256" key="7">
    <source>
        <dbReference type="RuleBase" id="RU363039"/>
    </source>
</evidence>
<dbReference type="PANTHER" id="PTHR45794:SF1">
    <property type="entry name" value="LEUCINE--TRNA LIGASE, CYTOPLASMIC"/>
    <property type="match status" value="1"/>
</dbReference>
<dbReference type="EMBL" id="CAJOAX010017348">
    <property type="protein sequence ID" value="CAF4172528.1"/>
    <property type="molecule type" value="Genomic_DNA"/>
</dbReference>
<keyword evidence="4 7" id="KW-0067">ATP-binding</keyword>
<evidence type="ECO:0000259" key="8">
    <source>
        <dbReference type="Pfam" id="PF08264"/>
    </source>
</evidence>
<feature type="non-terminal residue" evidence="10">
    <location>
        <position position="289"/>
    </location>
</feature>
<dbReference type="SUPFAM" id="SSF47323">
    <property type="entry name" value="Anticodon-binding domain of a subclass of class I aminoacyl-tRNA synthetases"/>
    <property type="match status" value="1"/>
</dbReference>
<feature type="domain" description="Methionyl/Valyl/Leucyl/Isoleucyl-tRNA synthetase anticodon-binding" evidence="8">
    <location>
        <begin position="146"/>
        <end position="230"/>
    </location>
</feature>
<reference evidence="10" key="1">
    <citation type="submission" date="2021-02" db="EMBL/GenBank/DDBJ databases">
        <authorList>
            <person name="Nowell W R."/>
        </authorList>
    </citation>
    <scope>NUCLEOTIDE SEQUENCE</scope>
</reference>
<dbReference type="InterPro" id="IPR015413">
    <property type="entry name" value="Methionyl/Leucyl_tRNA_Synth"/>
</dbReference>
<dbReference type="Pfam" id="PF08264">
    <property type="entry name" value="Anticodon_1"/>
    <property type="match status" value="1"/>
</dbReference>
<sequence length="289" mass="34368">SLKTNISKEILDCLRNEFQYWYPVDLRSSGKDLIPNHLTFPFYNHVAIWPKNEDNRWPKAFCANGHLFLNGEKMSKSTCNFMTLIQAIERFSADGMHLTLADAGDKIEDANFDEQNAEAQLLHLYTFIEWESNDEKYENKSMNYFDRVFESEINRAIKLTEEAYENMLYKNNYRELCSRIEQMNISLIKNFIESQTLLLAPICSHICDYVYQLLYLNKSIMEAKWLISDKIDQSLIDSRNYLFKYYQHLTFNEYEILIHNQQYIQRSLKLNQLQIKLIDDEHTGNINNI</sequence>
<evidence type="ECO:0000313" key="10">
    <source>
        <dbReference type="EMBL" id="CAF4172528.1"/>
    </source>
</evidence>